<dbReference type="AlphaFoldDB" id="A0A224XS69"/>
<dbReference type="EMBL" id="GFTR01001069">
    <property type="protein sequence ID" value="JAW15357.1"/>
    <property type="molecule type" value="Transcribed_RNA"/>
</dbReference>
<evidence type="ECO:0000313" key="1">
    <source>
        <dbReference type="EMBL" id="JAW15357.1"/>
    </source>
</evidence>
<proteinExistence type="predicted"/>
<organism evidence="1">
    <name type="scientific">Panstrongylus lignarius</name>
    <dbReference type="NCBI Taxonomy" id="156445"/>
    <lineage>
        <taxon>Eukaryota</taxon>
        <taxon>Metazoa</taxon>
        <taxon>Ecdysozoa</taxon>
        <taxon>Arthropoda</taxon>
        <taxon>Hexapoda</taxon>
        <taxon>Insecta</taxon>
        <taxon>Pterygota</taxon>
        <taxon>Neoptera</taxon>
        <taxon>Paraneoptera</taxon>
        <taxon>Hemiptera</taxon>
        <taxon>Heteroptera</taxon>
        <taxon>Panheteroptera</taxon>
        <taxon>Cimicomorpha</taxon>
        <taxon>Reduviidae</taxon>
        <taxon>Triatominae</taxon>
        <taxon>Panstrongylus</taxon>
    </lineage>
</organism>
<protein>
    <submittedName>
        <fullName evidence="1">Uncharacterized protein</fullName>
    </submittedName>
</protein>
<name>A0A224XS69_9HEMI</name>
<accession>A0A224XS69</accession>
<reference evidence="1" key="1">
    <citation type="journal article" date="2018" name="PLoS Negl. Trop. Dis.">
        <title>An insight into the salivary gland and fat body transcriptome of Panstrongylus lignarius (Hemiptera: Heteroptera), the main vector of Chagas disease in Peru.</title>
        <authorList>
            <person name="Nevoa J.C."/>
            <person name="Mendes M.T."/>
            <person name="da Silva M.V."/>
            <person name="Soares S.C."/>
            <person name="Oliveira C.J.F."/>
            <person name="Ribeiro J.M.C."/>
        </authorList>
    </citation>
    <scope>NUCLEOTIDE SEQUENCE</scope>
</reference>
<sequence>MWILMIPVVVVDQRGRILAILMTFSNRAVHYSSHGHVTDVVRRSQLGRPMRNIEEIVLKWIQQIILGNAINVLMLIKTKRISSDI</sequence>